<sequence>MLAIIGGSGLGQLPNLTITHRKVVRTPYGEPSCGLTFGTLNGCEVVFLARHGYGHTLQPHEINYRANIWALADLKVERIFAVGTVGGIRADLVPGTLVVPDQLIDYTFGRSSTFFEGGAGPVTHRDFTEPYCATTRQCILQAASRLGEAVLDGGTYAVTQGPRLETAAEIRRLESDGADMVGMTAMPEAVLAREQDIPYAALCVVVNHAAGKGSSQQHIDFDQAVSTMDVAMPKVLSILAATVAVAAETGCATC</sequence>
<dbReference type="AlphaFoldDB" id="A0A847RTR6"/>
<comment type="function">
    <text evidence="3">Purine nucleoside phosphorylase which is highly specific for 6-oxopurine nucleosides. Cleaves guanosine or inosine to respective bases and sugar-1-phosphate molecules. Involved in purine salvage.</text>
</comment>
<dbReference type="NCBIfam" id="NF006599">
    <property type="entry name" value="PRK09136.1"/>
    <property type="match status" value="1"/>
</dbReference>
<dbReference type="InterPro" id="IPR035994">
    <property type="entry name" value="Nucleoside_phosphorylase_sf"/>
</dbReference>
<feature type="binding site" evidence="3">
    <location>
        <begin position="50"/>
        <end position="51"/>
    </location>
    <ligand>
        <name>phosphate</name>
        <dbReference type="ChEBI" id="CHEBI:43474"/>
    </ligand>
</feature>
<comment type="catalytic activity">
    <reaction evidence="3">
        <text>a purine D-ribonucleoside + phosphate = a purine nucleobase + alpha-D-ribose 1-phosphate</text>
        <dbReference type="Rhea" id="RHEA:19805"/>
        <dbReference type="ChEBI" id="CHEBI:26386"/>
        <dbReference type="ChEBI" id="CHEBI:43474"/>
        <dbReference type="ChEBI" id="CHEBI:57720"/>
        <dbReference type="ChEBI" id="CHEBI:142355"/>
        <dbReference type="EC" id="2.4.2.1"/>
    </reaction>
</comment>
<evidence type="ECO:0000256" key="1">
    <source>
        <dbReference type="ARBA" id="ARBA00022676"/>
    </source>
</evidence>
<dbReference type="InterPro" id="IPR000845">
    <property type="entry name" value="Nucleoside_phosphorylase_d"/>
</dbReference>
<dbReference type="InterPro" id="IPR010044">
    <property type="entry name" value="MTAP"/>
</dbReference>
<keyword evidence="2 3" id="KW-0808">Transferase</keyword>
<name>A0A847RTR6_9NEIS</name>
<comment type="miscellaneous">
    <text evidence="3">Although this enzyme belongs to the family of MTA phosphorylases based on sequence homology, it has been shown that conserved amino acid substitutions in the substrate binding pocket convert the substrate specificity of this enzyme from 6-aminopurines to 6-oxopurines.</text>
</comment>
<evidence type="ECO:0000256" key="3">
    <source>
        <dbReference type="HAMAP-Rule" id="MF_01963"/>
    </source>
</evidence>
<dbReference type="GO" id="GO:0006166">
    <property type="term" value="P:purine ribonucleoside salvage"/>
    <property type="evidence" value="ECO:0007669"/>
    <property type="project" value="UniProtKB-UniRule"/>
</dbReference>
<feature type="binding site" evidence="3">
    <location>
        <position position="8"/>
    </location>
    <ligand>
        <name>phosphate</name>
        <dbReference type="ChEBI" id="CHEBI:43474"/>
    </ligand>
</feature>
<keyword evidence="1 3" id="KW-0328">Glycosyltransferase</keyword>
<dbReference type="EMBL" id="JABAIM010000001">
    <property type="protein sequence ID" value="NLR74600.1"/>
    <property type="molecule type" value="Genomic_DNA"/>
</dbReference>
<comment type="caution">
    <text evidence="5">The sequence shown here is derived from an EMBL/GenBank/DDBJ whole genome shotgun (WGS) entry which is preliminary data.</text>
</comment>
<organism evidence="5 6">
    <name type="scientific">Leeia aquatica</name>
    <dbReference type="NCBI Taxonomy" id="2725557"/>
    <lineage>
        <taxon>Bacteria</taxon>
        <taxon>Pseudomonadati</taxon>
        <taxon>Pseudomonadota</taxon>
        <taxon>Betaproteobacteria</taxon>
        <taxon>Neisseriales</taxon>
        <taxon>Leeiaceae</taxon>
        <taxon>Leeia</taxon>
    </lineage>
</organism>
<proteinExistence type="inferred from homology"/>
<dbReference type="PANTHER" id="PTHR42679">
    <property type="entry name" value="S-METHYL-5'-THIOADENOSINE PHOSPHORYLASE"/>
    <property type="match status" value="1"/>
</dbReference>
<gene>
    <name evidence="5" type="ORF">HF682_05455</name>
</gene>
<keyword evidence="3" id="KW-0660">Purine salvage</keyword>
<feature type="site" description="Important for substrate specificity" evidence="3">
    <location>
        <position position="221"/>
    </location>
</feature>
<evidence type="ECO:0000256" key="2">
    <source>
        <dbReference type="ARBA" id="ARBA00022679"/>
    </source>
</evidence>
<dbReference type="CDD" id="cd09010">
    <property type="entry name" value="MTAP_SsMTAPII_like_MTIP"/>
    <property type="match status" value="1"/>
</dbReference>
<evidence type="ECO:0000259" key="4">
    <source>
        <dbReference type="Pfam" id="PF01048"/>
    </source>
</evidence>
<comment type="similarity">
    <text evidence="3">Belongs to the PNP/MTAP phosphorylase family. MTAP subfamily.</text>
</comment>
<feature type="binding site" evidence="3">
    <location>
        <begin position="207"/>
        <end position="209"/>
    </location>
    <ligand>
        <name>substrate</name>
    </ligand>
</feature>
<feature type="binding site" evidence="3">
    <location>
        <position position="184"/>
    </location>
    <ligand>
        <name>phosphate</name>
        <dbReference type="ChEBI" id="CHEBI:43474"/>
    </ligand>
</feature>
<dbReference type="GO" id="GO:0017061">
    <property type="term" value="F:S-methyl-5-thioadenosine phosphorylase activity"/>
    <property type="evidence" value="ECO:0007669"/>
    <property type="project" value="InterPro"/>
</dbReference>
<dbReference type="Proteomes" id="UP000587991">
    <property type="component" value="Unassembled WGS sequence"/>
</dbReference>
<dbReference type="SUPFAM" id="SSF53167">
    <property type="entry name" value="Purine and uridine phosphorylases"/>
    <property type="match status" value="1"/>
</dbReference>
<comment type="subunit">
    <text evidence="3">Homohexamer. Dimer of a homotrimer.</text>
</comment>
<dbReference type="RefSeq" id="WP_168876206.1">
    <property type="nucleotide sequence ID" value="NZ_JABAIM010000001.1"/>
</dbReference>
<protein>
    <recommendedName>
        <fullName evidence="3">Probable 6-oxopurine nucleoside phosphorylase</fullName>
        <ecNumber evidence="3">2.4.2.1</ecNumber>
    </recommendedName>
    <alternativeName>
        <fullName evidence="3">Purine nucleoside phosphorylase</fullName>
        <shortName evidence="3">PNP</shortName>
    </alternativeName>
</protein>
<keyword evidence="6" id="KW-1185">Reference proteome</keyword>
<reference evidence="5 6" key="1">
    <citation type="submission" date="2020-04" db="EMBL/GenBank/DDBJ databases">
        <title>Draft genome of Leeia sp. IMCC25680.</title>
        <authorList>
            <person name="Song J."/>
            <person name="Cho J.-C."/>
        </authorList>
    </citation>
    <scope>NUCLEOTIDE SEQUENCE [LARGE SCALE GENOMIC DNA]</scope>
    <source>
        <strain evidence="5 6">IMCC25680</strain>
    </source>
</reference>
<dbReference type="GO" id="GO:0019509">
    <property type="term" value="P:L-methionine salvage from methylthioadenosine"/>
    <property type="evidence" value="ECO:0007669"/>
    <property type="project" value="TreeGrafter"/>
</dbReference>
<comment type="caution">
    <text evidence="3">Lacks conserved residue(s) required for the propagation of feature annotation.</text>
</comment>
<evidence type="ECO:0000313" key="5">
    <source>
        <dbReference type="EMBL" id="NLR74600.1"/>
    </source>
</evidence>
<dbReference type="UniPathway" id="UPA00606"/>
<dbReference type="HAMAP" id="MF_01963">
    <property type="entry name" value="MTAP"/>
    <property type="match status" value="1"/>
</dbReference>
<dbReference type="EC" id="2.4.2.1" evidence="3"/>
<accession>A0A847RTR6</accession>
<feature type="domain" description="Nucleoside phosphorylase" evidence="4">
    <location>
        <begin position="2"/>
        <end position="237"/>
    </location>
</feature>
<comment type="pathway">
    <text evidence="3">Purine metabolism; purine nucleoside salvage.</text>
</comment>
<dbReference type="PANTHER" id="PTHR42679:SF2">
    <property type="entry name" value="S-METHYL-5'-THIOADENOSINE PHOSPHORYLASE"/>
    <property type="match status" value="1"/>
</dbReference>
<feature type="binding site" evidence="3">
    <location>
        <position position="183"/>
    </location>
    <ligand>
        <name>substrate</name>
    </ligand>
</feature>
<evidence type="ECO:0000313" key="6">
    <source>
        <dbReference type="Proteomes" id="UP000587991"/>
    </source>
</evidence>
<dbReference type="GO" id="GO:0005829">
    <property type="term" value="C:cytosol"/>
    <property type="evidence" value="ECO:0007669"/>
    <property type="project" value="TreeGrafter"/>
</dbReference>
<dbReference type="Gene3D" id="3.40.50.1580">
    <property type="entry name" value="Nucleoside phosphorylase domain"/>
    <property type="match status" value="1"/>
</dbReference>
<dbReference type="Pfam" id="PF01048">
    <property type="entry name" value="PNP_UDP_1"/>
    <property type="match status" value="1"/>
</dbReference>
<feature type="site" description="Important for substrate specificity" evidence="3">
    <location>
        <position position="165"/>
    </location>
</feature>